<dbReference type="GO" id="GO:0016020">
    <property type="term" value="C:membrane"/>
    <property type="evidence" value="ECO:0007669"/>
    <property type="project" value="UniProtKB-SubCell"/>
</dbReference>
<evidence type="ECO:0000313" key="9">
    <source>
        <dbReference type="Proteomes" id="UP000194440"/>
    </source>
</evidence>
<comment type="subcellular location">
    <subcellularLocation>
        <location evidence="1">Membrane</location>
        <topology evidence="1">Multi-pass membrane protein</topology>
    </subcellularLocation>
</comment>
<dbReference type="GO" id="GO:0016874">
    <property type="term" value="F:ligase activity"/>
    <property type="evidence" value="ECO:0007669"/>
    <property type="project" value="UniProtKB-KW"/>
</dbReference>
<keyword evidence="2 5" id="KW-0812">Transmembrane</keyword>
<dbReference type="InterPro" id="IPR051533">
    <property type="entry name" value="WaaL-like"/>
</dbReference>
<feature type="transmembrane region" description="Helical" evidence="5">
    <location>
        <begin position="76"/>
        <end position="95"/>
    </location>
</feature>
<evidence type="ECO:0000256" key="1">
    <source>
        <dbReference type="ARBA" id="ARBA00004141"/>
    </source>
</evidence>
<dbReference type="AlphaFoldDB" id="A0A240UH78"/>
<dbReference type="Pfam" id="PF19358">
    <property type="entry name" value="DUF5935"/>
    <property type="match status" value="1"/>
</dbReference>
<dbReference type="EMBL" id="CP021366">
    <property type="protein sequence ID" value="ART60370.1"/>
    <property type="molecule type" value="Genomic_DNA"/>
</dbReference>
<protein>
    <submittedName>
        <fullName evidence="8">O-glycosylation ligase, exosortase A system-associated</fullName>
    </submittedName>
</protein>
<sequence length="421" mass="46695">MRGIFLLGVILLLLLWGFRTPFLFVLAYVWASIFTPQHVAYSVIKSLPISLIFAVLAFGALLRLKKVGYIRWRAQSIITGLLAIWMTVTLLWAVAPESAFEKWDWAIKSIAFTVIIPHFIRDRQDFEAFIWTILVAGMAHCIPFGVKVVLSGGGYGMPLGLVAGNSGYGEGSTLAMFSVSLIPMAIYLYLHQTLLPQHRLVKWMLGSFIVLLLLTAIGTYARTAAVCLAVLAASFVYYGNRRLTSVVVVFVLAGFIYPFIDVGWLDRMSSINDDTESSAMGRVAVWKWVMDYVAIHPWGGSFDMYRINSYAMELSDGSVLRVARKAYHSVYFEVLGEGGFPGFVMFIAMIALTLVSFMNHRKTLAATGEVWLGDAGRYLLIATLVFLVGGAFIGIAFQSYFYYLVALSAAYANLGIKHAHT</sequence>
<evidence type="ECO:0000313" key="8">
    <source>
        <dbReference type="EMBL" id="ART60370.1"/>
    </source>
</evidence>
<evidence type="ECO:0000259" key="6">
    <source>
        <dbReference type="Pfam" id="PF04932"/>
    </source>
</evidence>
<gene>
    <name evidence="8" type="ORF">CBP36_17485</name>
</gene>
<keyword evidence="3 5" id="KW-1133">Transmembrane helix</keyword>
<dbReference type="NCBIfam" id="TIGR03097">
    <property type="entry name" value="PEP_O_lig_1"/>
    <property type="match status" value="1"/>
</dbReference>
<feature type="transmembrane region" description="Helical" evidence="5">
    <location>
        <begin position="128"/>
        <end position="150"/>
    </location>
</feature>
<feature type="transmembrane region" description="Helical" evidence="5">
    <location>
        <begin position="203"/>
        <end position="231"/>
    </location>
</feature>
<accession>A0A240UH78</accession>
<name>A0A240UH78_9BURK</name>
<dbReference type="InterPro" id="IPR007016">
    <property type="entry name" value="O-antigen_ligase-rel_domated"/>
</dbReference>
<dbReference type="PANTHER" id="PTHR37422">
    <property type="entry name" value="TEICHURONIC ACID BIOSYNTHESIS PROTEIN TUAE"/>
    <property type="match status" value="1"/>
</dbReference>
<dbReference type="InterPro" id="IPR045979">
    <property type="entry name" value="DUF5935"/>
</dbReference>
<dbReference type="OrthoDB" id="9772644at2"/>
<dbReference type="PANTHER" id="PTHR37422:SF13">
    <property type="entry name" value="LIPOPOLYSACCHARIDE BIOSYNTHESIS PROTEIN PA4999-RELATED"/>
    <property type="match status" value="1"/>
</dbReference>
<feature type="transmembrane region" description="Helical" evidence="5">
    <location>
        <begin position="171"/>
        <end position="191"/>
    </location>
</feature>
<proteinExistence type="predicted"/>
<feature type="transmembrane region" description="Helical" evidence="5">
    <location>
        <begin position="47"/>
        <end position="64"/>
    </location>
</feature>
<feature type="transmembrane region" description="Helical" evidence="5">
    <location>
        <begin position="243"/>
        <end position="260"/>
    </location>
</feature>
<keyword evidence="4 5" id="KW-0472">Membrane</keyword>
<reference evidence="8" key="1">
    <citation type="submission" date="2017-05" db="EMBL/GenBank/DDBJ databases">
        <title>Polyphasic characterization of four soil-derived phenanthrene-degrading Acidovorax strains and proposal of Acidovorax phenanthrenivorans sp. nov.</title>
        <authorList>
            <person name="Singleton D."/>
            <person name="Lee J."/>
            <person name="Dickey A.N."/>
            <person name="Stroud A."/>
            <person name="Scholl E.H."/>
            <person name="Wright F.A."/>
            <person name="Aitken M.D."/>
        </authorList>
    </citation>
    <scope>NUCLEOTIDE SEQUENCE</scope>
    <source>
        <strain evidence="8">P4</strain>
    </source>
</reference>
<dbReference type="RefSeq" id="WP_086928312.1">
    <property type="nucleotide sequence ID" value="NZ_CP021366.1"/>
</dbReference>
<evidence type="ECO:0000256" key="3">
    <source>
        <dbReference type="ARBA" id="ARBA00022989"/>
    </source>
</evidence>
<feature type="transmembrane region" description="Helical" evidence="5">
    <location>
        <begin position="378"/>
        <end position="403"/>
    </location>
</feature>
<dbReference type="Pfam" id="PF04932">
    <property type="entry name" value="Wzy_C"/>
    <property type="match status" value="1"/>
</dbReference>
<evidence type="ECO:0000256" key="5">
    <source>
        <dbReference type="SAM" id="Phobius"/>
    </source>
</evidence>
<dbReference type="KEGG" id="acip:CBP36_17485"/>
<evidence type="ECO:0000256" key="4">
    <source>
        <dbReference type="ARBA" id="ARBA00023136"/>
    </source>
</evidence>
<organism evidence="8 9">
    <name type="scientific">Acidovorax carolinensis</name>
    <dbReference type="NCBI Taxonomy" id="553814"/>
    <lineage>
        <taxon>Bacteria</taxon>
        <taxon>Pseudomonadati</taxon>
        <taxon>Pseudomonadota</taxon>
        <taxon>Betaproteobacteria</taxon>
        <taxon>Burkholderiales</taxon>
        <taxon>Comamonadaceae</taxon>
        <taxon>Acidovorax</taxon>
    </lineage>
</organism>
<feature type="domain" description="O-antigen ligase-related" evidence="6">
    <location>
        <begin position="209"/>
        <end position="347"/>
    </location>
</feature>
<keyword evidence="9" id="KW-1185">Reference proteome</keyword>
<dbReference type="Proteomes" id="UP000194440">
    <property type="component" value="Chromosome"/>
</dbReference>
<feature type="transmembrane region" description="Helical" evidence="5">
    <location>
        <begin position="339"/>
        <end position="357"/>
    </location>
</feature>
<keyword evidence="8" id="KW-0436">Ligase</keyword>
<dbReference type="InterPro" id="IPR017528">
    <property type="entry name" value="CHP03097O-antigen_lig-rel"/>
</dbReference>
<evidence type="ECO:0000259" key="7">
    <source>
        <dbReference type="Pfam" id="PF19358"/>
    </source>
</evidence>
<feature type="domain" description="DUF5935" evidence="7">
    <location>
        <begin position="1"/>
        <end position="193"/>
    </location>
</feature>
<evidence type="ECO:0000256" key="2">
    <source>
        <dbReference type="ARBA" id="ARBA00022692"/>
    </source>
</evidence>